<reference evidence="3 4" key="1">
    <citation type="submission" date="2018-06" db="EMBL/GenBank/DDBJ databases">
        <authorList>
            <consortium name="Pathogen Informatics"/>
            <person name="Doyle S."/>
        </authorList>
    </citation>
    <scope>NUCLEOTIDE SEQUENCE [LARGE SCALE GENOMIC DNA]</scope>
    <source>
        <strain evidence="3 4">NCTC13043</strain>
    </source>
</reference>
<keyword evidence="2" id="KW-0472">Membrane</keyword>
<name>A0A379G8Y2_9BACT</name>
<organism evidence="3 4">
    <name type="scientific">Prevotella pallens</name>
    <dbReference type="NCBI Taxonomy" id="60133"/>
    <lineage>
        <taxon>Bacteria</taxon>
        <taxon>Pseudomonadati</taxon>
        <taxon>Bacteroidota</taxon>
        <taxon>Bacteroidia</taxon>
        <taxon>Bacteroidales</taxon>
        <taxon>Prevotellaceae</taxon>
        <taxon>Prevotella</taxon>
    </lineage>
</organism>
<proteinExistence type="predicted"/>
<evidence type="ECO:0000256" key="1">
    <source>
        <dbReference type="SAM" id="MobiDB-lite"/>
    </source>
</evidence>
<feature type="region of interest" description="Disordered" evidence="1">
    <location>
        <begin position="1"/>
        <end position="21"/>
    </location>
</feature>
<evidence type="ECO:0000313" key="3">
    <source>
        <dbReference type="EMBL" id="SUC37478.1"/>
    </source>
</evidence>
<accession>A0A379G8Y2</accession>
<evidence type="ECO:0000313" key="4">
    <source>
        <dbReference type="Proteomes" id="UP000254235"/>
    </source>
</evidence>
<evidence type="ECO:0000256" key="2">
    <source>
        <dbReference type="SAM" id="Phobius"/>
    </source>
</evidence>
<dbReference type="AlphaFoldDB" id="A0A379G8Y2"/>
<dbReference type="GeneID" id="78571611"/>
<dbReference type="Proteomes" id="UP000254235">
    <property type="component" value="Unassembled WGS sequence"/>
</dbReference>
<dbReference type="OrthoDB" id="9911369at2"/>
<protein>
    <submittedName>
        <fullName evidence="3">Uncharacterized protein</fullName>
    </submittedName>
</protein>
<dbReference type="EMBL" id="UGTP01000002">
    <property type="protein sequence ID" value="SUC37478.1"/>
    <property type="molecule type" value="Genomic_DNA"/>
</dbReference>
<feature type="compositionally biased region" description="Polar residues" evidence="1">
    <location>
        <begin position="1"/>
        <end position="16"/>
    </location>
</feature>
<dbReference type="RefSeq" id="WP_115083923.1">
    <property type="nucleotide sequence ID" value="NZ_UGTP01000002.1"/>
</dbReference>
<keyword evidence="2" id="KW-0812">Transmembrane</keyword>
<keyword evidence="2" id="KW-1133">Transmembrane helix</keyword>
<gene>
    <name evidence="3" type="ORF">NCTC13043_01967</name>
</gene>
<sequence length="108" mass="11877">MEDTNQILGVQETPQAVNKEGTPSYPAESILKGVAIVVLVVGVIAAIILLVTMGWVQDPKYTYHKEMVFNPMGFVMSIITLLSSITTWAVLNVLSNISINLFEIKKQL</sequence>
<feature type="transmembrane region" description="Helical" evidence="2">
    <location>
        <begin position="68"/>
        <end position="91"/>
    </location>
</feature>
<feature type="transmembrane region" description="Helical" evidence="2">
    <location>
        <begin position="33"/>
        <end position="56"/>
    </location>
</feature>